<dbReference type="PANTHER" id="PTHR30213:SF0">
    <property type="entry name" value="UPF0761 MEMBRANE PROTEIN YIHY"/>
    <property type="match status" value="1"/>
</dbReference>
<dbReference type="InterPro" id="IPR017039">
    <property type="entry name" value="Virul_fac_BrkB"/>
</dbReference>
<keyword evidence="4 6" id="KW-1133">Transmembrane helix</keyword>
<evidence type="ECO:0000256" key="1">
    <source>
        <dbReference type="ARBA" id="ARBA00004651"/>
    </source>
</evidence>
<dbReference type="Proteomes" id="UP001163328">
    <property type="component" value="Chromosome"/>
</dbReference>
<feature type="transmembrane region" description="Helical" evidence="6">
    <location>
        <begin position="58"/>
        <end position="80"/>
    </location>
</feature>
<dbReference type="RefSeq" id="WP_264434671.1">
    <property type="nucleotide sequence ID" value="NZ_CP081495.1"/>
</dbReference>
<dbReference type="Pfam" id="PF03631">
    <property type="entry name" value="Virul_fac_BrkB"/>
    <property type="match status" value="1"/>
</dbReference>
<feature type="transmembrane region" description="Helical" evidence="6">
    <location>
        <begin position="202"/>
        <end position="225"/>
    </location>
</feature>
<keyword evidence="8" id="KW-1185">Reference proteome</keyword>
<gene>
    <name evidence="7" type="ORF">K5I29_04530</name>
</gene>
<dbReference type="NCBIfam" id="TIGR00765">
    <property type="entry name" value="yihY_not_rbn"/>
    <property type="match status" value="1"/>
</dbReference>
<evidence type="ECO:0000313" key="8">
    <source>
        <dbReference type="Proteomes" id="UP001163328"/>
    </source>
</evidence>
<organism evidence="7 8">
    <name type="scientific">Flavobacterium agricola</name>
    <dbReference type="NCBI Taxonomy" id="2870839"/>
    <lineage>
        <taxon>Bacteria</taxon>
        <taxon>Pseudomonadati</taxon>
        <taxon>Bacteroidota</taxon>
        <taxon>Flavobacteriia</taxon>
        <taxon>Flavobacteriales</taxon>
        <taxon>Flavobacteriaceae</taxon>
        <taxon>Flavobacterium</taxon>
    </lineage>
</organism>
<dbReference type="PIRSF" id="PIRSF035875">
    <property type="entry name" value="RNase_BN"/>
    <property type="match status" value="1"/>
</dbReference>
<evidence type="ECO:0000256" key="4">
    <source>
        <dbReference type="ARBA" id="ARBA00022989"/>
    </source>
</evidence>
<keyword evidence="2" id="KW-1003">Cell membrane</keyword>
<feature type="transmembrane region" description="Helical" evidence="6">
    <location>
        <begin position="162"/>
        <end position="190"/>
    </location>
</feature>
<keyword evidence="3 6" id="KW-0812">Transmembrane</keyword>
<evidence type="ECO:0000313" key="7">
    <source>
        <dbReference type="EMBL" id="UYW02174.1"/>
    </source>
</evidence>
<accession>A0ABY6M100</accession>
<feature type="transmembrane region" description="Helical" evidence="6">
    <location>
        <begin position="120"/>
        <end position="141"/>
    </location>
</feature>
<protein>
    <submittedName>
        <fullName evidence="7">YihY/virulence factor BrkB family protein</fullName>
    </submittedName>
</protein>
<feature type="transmembrane region" description="Helical" evidence="6">
    <location>
        <begin position="269"/>
        <end position="294"/>
    </location>
</feature>
<feature type="transmembrane region" description="Helical" evidence="6">
    <location>
        <begin position="237"/>
        <end position="257"/>
    </location>
</feature>
<name>A0ABY6M100_9FLAO</name>
<evidence type="ECO:0000256" key="2">
    <source>
        <dbReference type="ARBA" id="ARBA00022475"/>
    </source>
</evidence>
<dbReference type="PANTHER" id="PTHR30213">
    <property type="entry name" value="INNER MEMBRANE PROTEIN YHJD"/>
    <property type="match status" value="1"/>
</dbReference>
<comment type="subcellular location">
    <subcellularLocation>
        <location evidence="1">Cell membrane</location>
        <topology evidence="1">Multi-pass membrane protein</topology>
    </subcellularLocation>
</comment>
<dbReference type="EMBL" id="CP081495">
    <property type="protein sequence ID" value="UYW02174.1"/>
    <property type="molecule type" value="Genomic_DNA"/>
</dbReference>
<evidence type="ECO:0000256" key="5">
    <source>
        <dbReference type="ARBA" id="ARBA00023136"/>
    </source>
</evidence>
<evidence type="ECO:0000256" key="3">
    <source>
        <dbReference type="ARBA" id="ARBA00022692"/>
    </source>
</evidence>
<reference evidence="7" key="1">
    <citation type="submission" date="2021-08" db="EMBL/GenBank/DDBJ databases">
        <title>Flavobacterium sp. strain CC-SYL302.</title>
        <authorList>
            <person name="Lin S.-Y."/>
            <person name="Lee T.-H."/>
            <person name="Young C.-C."/>
        </authorList>
    </citation>
    <scope>NUCLEOTIDE SEQUENCE</scope>
    <source>
        <strain evidence="7">CC-SYL302</strain>
    </source>
</reference>
<keyword evidence="5 6" id="KW-0472">Membrane</keyword>
<evidence type="ECO:0000256" key="6">
    <source>
        <dbReference type="SAM" id="Phobius"/>
    </source>
</evidence>
<sequence>MFENKNRKILKYTWVRKAIRFLNSIYFPGLKGLSIYRFFQIYLTGIFRGAFSYRAGSVAFSFFMAMFPFILFILNLLPFVPLEGFQQNFLDFIADNVPPTTFGAIEGVIKDILNNSHRSLISSGFFLSIILMANGINAILGGFQSSYHISQLSSNRSFLRQYFVAVVLSLVISAILIVAVAAIVVTEYFVHHFSESIPIDELYVIQVSRYSILLFLILVVNSLILKFGTKHTKYLPFFNAGSLFSTALMVLGSYGFGIYVTKFARYNEFYGSIGAILVLMIYIWIISIIILLGFEVNASINSYRISKQTTKLDS</sequence>
<proteinExistence type="predicted"/>